<organism evidence="2 3">
    <name type="scientific">Macrophomina phaseolina (strain MS6)</name>
    <name type="common">Charcoal rot fungus</name>
    <dbReference type="NCBI Taxonomy" id="1126212"/>
    <lineage>
        <taxon>Eukaryota</taxon>
        <taxon>Fungi</taxon>
        <taxon>Dikarya</taxon>
        <taxon>Ascomycota</taxon>
        <taxon>Pezizomycotina</taxon>
        <taxon>Dothideomycetes</taxon>
        <taxon>Dothideomycetes incertae sedis</taxon>
        <taxon>Botryosphaeriales</taxon>
        <taxon>Botryosphaeriaceae</taxon>
        <taxon>Macrophomina</taxon>
    </lineage>
</organism>
<dbReference type="Proteomes" id="UP000007129">
    <property type="component" value="Unassembled WGS sequence"/>
</dbReference>
<keyword evidence="1" id="KW-1133">Transmembrane helix</keyword>
<reference evidence="2 3" key="1">
    <citation type="journal article" date="2012" name="BMC Genomics">
        <title>Tools to kill: Genome of one of the most destructive plant pathogenic fungi Macrophomina phaseolina.</title>
        <authorList>
            <person name="Islam M.S."/>
            <person name="Haque M.S."/>
            <person name="Islam M.M."/>
            <person name="Emdad E.M."/>
            <person name="Halim A."/>
            <person name="Hossen Q.M.M."/>
            <person name="Hossain M.Z."/>
            <person name="Ahmed B."/>
            <person name="Rahim S."/>
            <person name="Rahman M.S."/>
            <person name="Alam M.M."/>
            <person name="Hou S."/>
            <person name="Wan X."/>
            <person name="Saito J.A."/>
            <person name="Alam M."/>
        </authorList>
    </citation>
    <scope>NUCLEOTIDE SEQUENCE [LARGE SCALE GENOMIC DNA]</scope>
    <source>
        <strain evidence="2 3">MS6</strain>
    </source>
</reference>
<proteinExistence type="predicted"/>
<gene>
    <name evidence="2" type="ORF">MPH_11541</name>
</gene>
<feature type="transmembrane region" description="Helical" evidence="1">
    <location>
        <begin position="20"/>
        <end position="41"/>
    </location>
</feature>
<evidence type="ECO:0000313" key="2">
    <source>
        <dbReference type="EMBL" id="EKG11380.1"/>
    </source>
</evidence>
<sequence>MSTRDFFGDPPAGLDLSEDRIMSVYGSIIPVAIIATIVVGLRVRLRTLNGKPSFKIDDFMITLALVFTWGTAACCFTSETSTAVNPCQMANMKDQALSMDWENIFGQRKFQGWSRYGRYEKGSESNQGFAHESRYCTPTL</sequence>
<keyword evidence="1" id="KW-0812">Transmembrane</keyword>
<name>K2S3S1_MACPH</name>
<keyword evidence="1" id="KW-0472">Membrane</keyword>
<evidence type="ECO:0000256" key="1">
    <source>
        <dbReference type="SAM" id="Phobius"/>
    </source>
</evidence>
<dbReference type="HOGENOM" id="CLU_1835522_0_0_1"/>
<protein>
    <submittedName>
        <fullName evidence="2">Uncharacterized protein</fullName>
    </submittedName>
</protein>
<evidence type="ECO:0000313" key="3">
    <source>
        <dbReference type="Proteomes" id="UP000007129"/>
    </source>
</evidence>
<dbReference type="InParanoid" id="K2S3S1"/>
<accession>K2S3S1</accession>
<dbReference type="AlphaFoldDB" id="K2S3S1"/>
<dbReference type="VEuPathDB" id="FungiDB:MPH_11541"/>
<comment type="caution">
    <text evidence="2">The sequence shown here is derived from an EMBL/GenBank/DDBJ whole genome shotgun (WGS) entry which is preliminary data.</text>
</comment>
<dbReference type="EMBL" id="AHHD01000484">
    <property type="protein sequence ID" value="EKG11380.1"/>
    <property type="molecule type" value="Genomic_DNA"/>
</dbReference>